<protein>
    <submittedName>
        <fullName evidence="1">Uncharacterized protein</fullName>
    </submittedName>
</protein>
<comment type="caution">
    <text evidence="1">The sequence shown here is derived from an EMBL/GenBank/DDBJ whole genome shotgun (WGS) entry which is preliminary data.</text>
</comment>
<reference evidence="1" key="1">
    <citation type="journal article" date="2017" name="Nature">
        <title>The sunflower genome provides insights into oil metabolism, flowering and Asterid evolution.</title>
        <authorList>
            <person name="Badouin H."/>
            <person name="Gouzy J."/>
            <person name="Grassa C.J."/>
            <person name="Murat F."/>
            <person name="Staton S.E."/>
            <person name="Cottret L."/>
            <person name="Lelandais-Briere C."/>
            <person name="Owens G.L."/>
            <person name="Carrere S."/>
            <person name="Mayjonade B."/>
            <person name="Legrand L."/>
            <person name="Gill N."/>
            <person name="Kane N.C."/>
            <person name="Bowers J.E."/>
            <person name="Hubner S."/>
            <person name="Bellec A."/>
            <person name="Berard A."/>
            <person name="Berges H."/>
            <person name="Blanchet N."/>
            <person name="Boniface M.C."/>
            <person name="Brunel D."/>
            <person name="Catrice O."/>
            <person name="Chaidir N."/>
            <person name="Claudel C."/>
            <person name="Donnadieu C."/>
            <person name="Faraut T."/>
            <person name="Fievet G."/>
            <person name="Helmstetter N."/>
            <person name="King M."/>
            <person name="Knapp S.J."/>
            <person name="Lai Z."/>
            <person name="Le Paslier M.C."/>
            <person name="Lippi Y."/>
            <person name="Lorenzon L."/>
            <person name="Mandel J.R."/>
            <person name="Marage G."/>
            <person name="Marchand G."/>
            <person name="Marquand E."/>
            <person name="Bret-Mestries E."/>
            <person name="Morien E."/>
            <person name="Nambeesan S."/>
            <person name="Nguyen T."/>
            <person name="Pegot-Espagnet P."/>
            <person name="Pouilly N."/>
            <person name="Raftis F."/>
            <person name="Sallet E."/>
            <person name="Schiex T."/>
            <person name="Thomas J."/>
            <person name="Vandecasteele C."/>
            <person name="Vares D."/>
            <person name="Vear F."/>
            <person name="Vautrin S."/>
            <person name="Crespi M."/>
            <person name="Mangin B."/>
            <person name="Burke J.M."/>
            <person name="Salse J."/>
            <person name="Munos S."/>
            <person name="Vincourt P."/>
            <person name="Rieseberg L.H."/>
            <person name="Langlade N.B."/>
        </authorList>
    </citation>
    <scope>NUCLEOTIDE SEQUENCE</scope>
    <source>
        <tissue evidence="1">Leaves</tissue>
    </source>
</reference>
<dbReference type="Proteomes" id="UP000215914">
    <property type="component" value="Unassembled WGS sequence"/>
</dbReference>
<gene>
    <name evidence="1" type="ORF">HanXRQr2_Chr08g0326421</name>
</gene>
<evidence type="ECO:0000313" key="2">
    <source>
        <dbReference type="Proteomes" id="UP000215914"/>
    </source>
</evidence>
<dbReference type="AlphaFoldDB" id="A0A9K3ICC2"/>
<reference evidence="1" key="2">
    <citation type="submission" date="2020-06" db="EMBL/GenBank/DDBJ databases">
        <title>Helianthus annuus Genome sequencing and assembly Release 2.</title>
        <authorList>
            <person name="Gouzy J."/>
            <person name="Langlade N."/>
            <person name="Munos S."/>
        </authorList>
    </citation>
    <scope>NUCLEOTIDE SEQUENCE</scope>
    <source>
        <tissue evidence="1">Leaves</tissue>
    </source>
</reference>
<organism evidence="1 2">
    <name type="scientific">Helianthus annuus</name>
    <name type="common">Common sunflower</name>
    <dbReference type="NCBI Taxonomy" id="4232"/>
    <lineage>
        <taxon>Eukaryota</taxon>
        <taxon>Viridiplantae</taxon>
        <taxon>Streptophyta</taxon>
        <taxon>Embryophyta</taxon>
        <taxon>Tracheophyta</taxon>
        <taxon>Spermatophyta</taxon>
        <taxon>Magnoliopsida</taxon>
        <taxon>eudicotyledons</taxon>
        <taxon>Gunneridae</taxon>
        <taxon>Pentapetalae</taxon>
        <taxon>asterids</taxon>
        <taxon>campanulids</taxon>
        <taxon>Asterales</taxon>
        <taxon>Asteraceae</taxon>
        <taxon>Asteroideae</taxon>
        <taxon>Heliantheae alliance</taxon>
        <taxon>Heliantheae</taxon>
        <taxon>Helianthus</taxon>
    </lineage>
</organism>
<proteinExistence type="predicted"/>
<dbReference type="Gramene" id="mRNA:HanXRQr2_Chr08g0326421">
    <property type="protein sequence ID" value="CDS:HanXRQr2_Chr08g0326421.1"/>
    <property type="gene ID" value="HanXRQr2_Chr08g0326421"/>
</dbReference>
<name>A0A9K3ICC2_HELAN</name>
<dbReference type="EMBL" id="MNCJ02000323">
    <property type="protein sequence ID" value="KAF5794289.1"/>
    <property type="molecule type" value="Genomic_DNA"/>
</dbReference>
<accession>A0A9K3ICC2</accession>
<evidence type="ECO:0000313" key="1">
    <source>
        <dbReference type="EMBL" id="KAF5794289.1"/>
    </source>
</evidence>
<sequence>MQTSKISYWWCTDGGGRGWGEVVLFNPLQYLEDLRYGWIKFATRRTRADGFF</sequence>
<keyword evidence="2" id="KW-1185">Reference proteome</keyword>